<evidence type="ECO:0000256" key="1">
    <source>
        <dbReference type="SAM" id="Phobius"/>
    </source>
</evidence>
<reference evidence="3" key="1">
    <citation type="journal article" date="2019" name="Int. J. Syst. Evol. Microbiol.">
        <title>The Global Catalogue of Microorganisms (GCM) 10K type strain sequencing project: providing services to taxonomists for standard genome sequencing and annotation.</title>
        <authorList>
            <consortium name="The Broad Institute Genomics Platform"/>
            <consortium name="The Broad Institute Genome Sequencing Center for Infectious Disease"/>
            <person name="Wu L."/>
            <person name="Ma J."/>
        </authorList>
    </citation>
    <scope>NUCLEOTIDE SEQUENCE [LARGE SCALE GENOMIC DNA]</scope>
    <source>
        <strain evidence="3">CGMCC 1.15067</strain>
    </source>
</reference>
<keyword evidence="1" id="KW-0472">Membrane</keyword>
<organism evidence="2 3">
    <name type="scientific">Paenibacillus nicotianae</name>
    <dbReference type="NCBI Taxonomy" id="1526551"/>
    <lineage>
        <taxon>Bacteria</taxon>
        <taxon>Bacillati</taxon>
        <taxon>Bacillota</taxon>
        <taxon>Bacilli</taxon>
        <taxon>Bacillales</taxon>
        <taxon>Paenibacillaceae</taxon>
        <taxon>Paenibacillus</taxon>
    </lineage>
</organism>
<proteinExistence type="predicted"/>
<keyword evidence="3" id="KW-1185">Reference proteome</keyword>
<name>A0ABW4UPN6_9BACL</name>
<feature type="transmembrane region" description="Helical" evidence="1">
    <location>
        <begin position="65"/>
        <end position="86"/>
    </location>
</feature>
<gene>
    <name evidence="2" type="ORF">ACFSGI_03120</name>
</gene>
<keyword evidence="1" id="KW-1133">Transmembrane helix</keyword>
<dbReference type="Proteomes" id="UP001597403">
    <property type="component" value="Unassembled WGS sequence"/>
</dbReference>
<evidence type="ECO:0000313" key="2">
    <source>
        <dbReference type="EMBL" id="MFD1988955.1"/>
    </source>
</evidence>
<accession>A0ABW4UPN6</accession>
<dbReference type="RefSeq" id="WP_204827364.1">
    <property type="nucleotide sequence ID" value="NZ_JBHUGF010000007.1"/>
</dbReference>
<sequence>MRHQNVKEGISYILQSLELCLVLNDKEGILSGFSCIKPHSSFLSKNQEIRLKKLSQEVKKNEKTMVIWASYLLLVSPVVLQVLEVIKPLIHRTDY</sequence>
<keyword evidence="1" id="KW-0812">Transmembrane</keyword>
<protein>
    <submittedName>
        <fullName evidence="2">Uncharacterized protein</fullName>
    </submittedName>
</protein>
<dbReference type="EMBL" id="JBHUGF010000007">
    <property type="protein sequence ID" value="MFD1988955.1"/>
    <property type="molecule type" value="Genomic_DNA"/>
</dbReference>
<comment type="caution">
    <text evidence="2">The sequence shown here is derived from an EMBL/GenBank/DDBJ whole genome shotgun (WGS) entry which is preliminary data.</text>
</comment>
<evidence type="ECO:0000313" key="3">
    <source>
        <dbReference type="Proteomes" id="UP001597403"/>
    </source>
</evidence>